<dbReference type="InterPro" id="IPR051473">
    <property type="entry name" value="P2Ox-like"/>
</dbReference>
<proteinExistence type="inferred from homology"/>
<accession>A0ABW9HVY3</accession>
<dbReference type="Proteomes" id="UP001631957">
    <property type="component" value="Unassembled WGS sequence"/>
</dbReference>
<evidence type="ECO:0000259" key="7">
    <source>
        <dbReference type="Pfam" id="PF05199"/>
    </source>
</evidence>
<dbReference type="InterPro" id="IPR000172">
    <property type="entry name" value="GMC_OxRdtase_N"/>
</dbReference>
<gene>
    <name evidence="8" type="ORF">ACKI18_24815</name>
</gene>
<sequence length="659" mass="73087">MSNPPPPDYDLVIVGGGISGAVVAKTVIDAANKKKKNFPKILILEAGRATALSADKYDTYVEAYHEALIKVPNAPYPASSSAPQPDVLDIRPVQDAQGNTVTSAQGYFVQKGPLPFGSDYARSLGGTTLHWLGTCLRMLPNDFKMRTVYKRAVDWPLTYDQLKPYYERAEWDIIGVAANVDNQHYPGIEGGPKEYFKSKNPKFPKGLYRFPMEEIPSSYLDRYISKTIGELKIKLPSAAKPTYEFPVKISNTPVARNSTPTDPDYRIVGAAGNAERGQRCEGNSSCIPICPVQAKYNALKTLYELIVKYPWELKEKEKDGTRARVAILSQSVAMEVTHAKGTDAGEKVTGITYKRYYDDGRPPTEHMVTARTYVLAANAIENATLLLASKAANRSRQVGRNLMDHPLLLTWGLLKESVGAYRGPGSTSGIPAFRDGAFRDERTAFRVEIGNWGWNFPENAPYDTVLDLVGGGEKPKLYGKDLRRRIGEIVPRQFRIAWELEQDPEERNRVTIDDAYRDALGKHRPVIHYDLSEYVRASLPWAAEANRQLFTALGIANKVRRPTYESGDYSHYDTGNPMTVEYGGQTYWVAGAGHVVGTHRMGTDPKTSVVDDYQRSHDLPNLYIVGCGSMPTLGTSNPTLTMTALALRTADKIAEELFA</sequence>
<comment type="similarity">
    <text evidence="2">Belongs to the GMC oxidoreductase family.</text>
</comment>
<evidence type="ECO:0000256" key="2">
    <source>
        <dbReference type="ARBA" id="ARBA00010790"/>
    </source>
</evidence>
<keyword evidence="9" id="KW-1185">Reference proteome</keyword>
<dbReference type="PANTHER" id="PTHR42784:SF1">
    <property type="entry name" value="PYRANOSE 2-OXIDASE"/>
    <property type="match status" value="1"/>
</dbReference>
<dbReference type="InterPro" id="IPR036188">
    <property type="entry name" value="FAD/NAD-bd_sf"/>
</dbReference>
<feature type="domain" description="Glucose-methanol-choline oxidoreductase C-terminal" evidence="7">
    <location>
        <begin position="504"/>
        <end position="646"/>
    </location>
</feature>
<evidence type="ECO:0000313" key="8">
    <source>
        <dbReference type="EMBL" id="MFM9611921.1"/>
    </source>
</evidence>
<comment type="cofactor">
    <cofactor evidence="1">
        <name>FAD</name>
        <dbReference type="ChEBI" id="CHEBI:57692"/>
    </cofactor>
</comment>
<dbReference type="RefSeq" id="WP_055720424.1">
    <property type="nucleotide sequence ID" value="NZ_JBJVNI010000013.1"/>
</dbReference>
<dbReference type="SUPFAM" id="SSF51905">
    <property type="entry name" value="FAD/NAD(P)-binding domain"/>
    <property type="match status" value="1"/>
</dbReference>
<evidence type="ECO:0000256" key="1">
    <source>
        <dbReference type="ARBA" id="ARBA00001974"/>
    </source>
</evidence>
<dbReference type="EMBL" id="JBJVNI010000013">
    <property type="protein sequence ID" value="MFM9611921.1"/>
    <property type="molecule type" value="Genomic_DNA"/>
</dbReference>
<keyword evidence="4" id="KW-0274">FAD</keyword>
<evidence type="ECO:0000256" key="4">
    <source>
        <dbReference type="ARBA" id="ARBA00022827"/>
    </source>
</evidence>
<dbReference type="Pfam" id="PF05199">
    <property type="entry name" value="GMC_oxred_C"/>
    <property type="match status" value="1"/>
</dbReference>
<evidence type="ECO:0000313" key="9">
    <source>
        <dbReference type="Proteomes" id="UP001631957"/>
    </source>
</evidence>
<name>A0ABW9HVY3_9ACTN</name>
<dbReference type="PANTHER" id="PTHR42784">
    <property type="entry name" value="PYRANOSE 2-OXIDASE"/>
    <property type="match status" value="1"/>
</dbReference>
<dbReference type="Pfam" id="PF00732">
    <property type="entry name" value="GMC_oxred_N"/>
    <property type="match status" value="1"/>
</dbReference>
<evidence type="ECO:0000256" key="3">
    <source>
        <dbReference type="ARBA" id="ARBA00022630"/>
    </source>
</evidence>
<reference evidence="8 9" key="1">
    <citation type="submission" date="2024-12" db="EMBL/GenBank/DDBJ databases">
        <title>Forecasting of Potato common scab and diversities of Pathogenic streptomyces spp. in china.</title>
        <authorList>
            <person name="Handique U."/>
            <person name="Wu J."/>
        </authorList>
    </citation>
    <scope>NUCLEOTIDE SEQUENCE [LARGE SCALE GENOMIC DNA]</scope>
    <source>
        <strain evidence="8 9">ZRIMU1530</strain>
    </source>
</reference>
<protein>
    <submittedName>
        <fullName evidence="8">GMC family oxidoreductase</fullName>
    </submittedName>
</protein>
<organism evidence="8 9">
    <name type="scientific">Streptomyces niveiscabiei</name>
    <dbReference type="NCBI Taxonomy" id="164115"/>
    <lineage>
        <taxon>Bacteria</taxon>
        <taxon>Bacillati</taxon>
        <taxon>Actinomycetota</taxon>
        <taxon>Actinomycetes</taxon>
        <taxon>Kitasatosporales</taxon>
        <taxon>Streptomycetaceae</taxon>
        <taxon>Streptomyces</taxon>
    </lineage>
</organism>
<dbReference type="InterPro" id="IPR007867">
    <property type="entry name" value="GMC_OxRtase_C"/>
</dbReference>
<feature type="domain" description="Glucose-methanol-choline oxidoreductase N-terminal" evidence="6">
    <location>
        <begin position="327"/>
        <end position="406"/>
    </location>
</feature>
<dbReference type="Gene3D" id="3.50.50.60">
    <property type="entry name" value="FAD/NAD(P)-binding domain"/>
    <property type="match status" value="2"/>
</dbReference>
<keyword evidence="5" id="KW-0560">Oxidoreductase</keyword>
<evidence type="ECO:0000259" key="6">
    <source>
        <dbReference type="Pfam" id="PF00732"/>
    </source>
</evidence>
<evidence type="ECO:0000256" key="5">
    <source>
        <dbReference type="ARBA" id="ARBA00023002"/>
    </source>
</evidence>
<keyword evidence="3" id="KW-0285">Flavoprotein</keyword>
<comment type="caution">
    <text evidence="8">The sequence shown here is derived from an EMBL/GenBank/DDBJ whole genome shotgun (WGS) entry which is preliminary data.</text>
</comment>